<keyword evidence="1" id="KW-0812">Transmembrane</keyword>
<gene>
    <name evidence="2" type="ordered locus">XOO1933</name>
</gene>
<keyword evidence="3" id="KW-1185">Reference proteome</keyword>
<organism evidence="2 3">
    <name type="scientific">Xanthomonas oryzae pv. oryzae (strain KACC10331 / KXO85)</name>
    <dbReference type="NCBI Taxonomy" id="291331"/>
    <lineage>
        <taxon>Bacteria</taxon>
        <taxon>Pseudomonadati</taxon>
        <taxon>Pseudomonadota</taxon>
        <taxon>Gammaproteobacteria</taxon>
        <taxon>Lysobacterales</taxon>
        <taxon>Lysobacteraceae</taxon>
        <taxon>Xanthomonas</taxon>
    </lineage>
</organism>
<keyword evidence="1" id="KW-0472">Membrane</keyword>
<reference evidence="2 3" key="1">
    <citation type="journal article" date="2005" name="Nucleic Acids Res.">
        <title>The genome sequence of Xanthomonas oryzae pathovar oryzae KACC10331, the bacterial blight pathogen of rice.</title>
        <authorList>
            <person name="Lee B.M."/>
            <person name="Park Y.J."/>
            <person name="Park D.S."/>
            <person name="Kang H.W."/>
            <person name="Kim J.G."/>
            <person name="Song E.S."/>
            <person name="Park I.C."/>
            <person name="Yoon U.H."/>
            <person name="Hahn J.H."/>
            <person name="Koo B.S."/>
            <person name="Lee G.B."/>
            <person name="Kim H."/>
            <person name="Park H.S."/>
            <person name="Yoon K.O."/>
            <person name="Kim J.H."/>
            <person name="Jung C.H."/>
            <person name="Koh N.H."/>
            <person name="Seo J.S."/>
            <person name="Go S.J."/>
        </authorList>
    </citation>
    <scope>NUCLEOTIDE SEQUENCE [LARGE SCALE GENOMIC DNA]</scope>
    <source>
        <strain evidence="3">KACC10331 / KXO85</strain>
    </source>
</reference>
<dbReference type="Proteomes" id="UP000006735">
    <property type="component" value="Chromosome"/>
</dbReference>
<sequence length="296" mass="32910">MRIFVPSEQACDGQTQPCRRMDIARSGHTCISAPRRGCSVSTNAKHFCQSRMPAAKSARHPHRSRPNAYTMLMSESPTPHARPSLQRVFLTGLLTLLPVWLTWVVVKFVFSLLSGISSPWVVPMSERIAASFPDYLGWFKALWVQNTIALIATVAVILFVGILSRRVIGQRLLRWFEAIMRRIPLASVVYDSARKLLDILQTQPGSTQRVVLIDFPHRDMKSVGLVTRVIKEQGTGRELAAVYVPTTPNPTSGYLEIVPVELLTPTDWSVDQAMSFIISGGAVAPDSVPFTRTADR</sequence>
<evidence type="ECO:0000256" key="1">
    <source>
        <dbReference type="SAM" id="Phobius"/>
    </source>
</evidence>
<keyword evidence="1" id="KW-1133">Transmembrane helix</keyword>
<dbReference type="PANTHER" id="PTHR31876">
    <property type="entry name" value="COV-LIKE PROTEIN 1"/>
    <property type="match status" value="1"/>
</dbReference>
<feature type="transmembrane region" description="Helical" evidence="1">
    <location>
        <begin position="142"/>
        <end position="164"/>
    </location>
</feature>
<dbReference type="KEGG" id="xoo:XOO1933"/>
<evidence type="ECO:0000313" key="2">
    <source>
        <dbReference type="EMBL" id="AAW75187.1"/>
    </source>
</evidence>
<dbReference type="PANTHER" id="PTHR31876:SF26">
    <property type="entry name" value="PROTEIN LIKE COV 2"/>
    <property type="match status" value="1"/>
</dbReference>
<dbReference type="Pfam" id="PF04367">
    <property type="entry name" value="DUF502"/>
    <property type="match status" value="1"/>
</dbReference>
<protein>
    <recommendedName>
        <fullName evidence="4">DUF502 domain-containing protein</fullName>
    </recommendedName>
</protein>
<evidence type="ECO:0008006" key="4">
    <source>
        <dbReference type="Google" id="ProtNLM"/>
    </source>
</evidence>
<dbReference type="InterPro" id="IPR007462">
    <property type="entry name" value="COV1-like"/>
</dbReference>
<dbReference type="AlphaFoldDB" id="Q5H1I4"/>
<accession>Q5H1I4</accession>
<name>Q5H1I4_XANOR</name>
<dbReference type="EMBL" id="AE013598">
    <property type="protein sequence ID" value="AAW75187.1"/>
    <property type="molecule type" value="Genomic_DNA"/>
</dbReference>
<dbReference type="HOGENOM" id="CLU_068050_2_0_6"/>
<proteinExistence type="predicted"/>
<evidence type="ECO:0000313" key="3">
    <source>
        <dbReference type="Proteomes" id="UP000006735"/>
    </source>
</evidence>
<feature type="transmembrane region" description="Helical" evidence="1">
    <location>
        <begin position="88"/>
        <end position="110"/>
    </location>
</feature>
<dbReference type="STRING" id="291331.XOO1933"/>